<evidence type="ECO:0000256" key="5">
    <source>
        <dbReference type="ARBA" id="ARBA00023155"/>
    </source>
</evidence>
<dbReference type="PANTHER" id="PTHR45940:SF13">
    <property type="entry name" value="WUSCHEL-RELATED HOMEOBOX 1"/>
    <property type="match status" value="1"/>
</dbReference>
<sequence length="400" mass="46454">MWMMSHNNNDNGELNNMHHQYHQHHLHPSDPFTGRRFRPLIPRPSPAIPSTTNSPCLSRLRGSDHLFALNLHLASVAEQSKRECSTQQVVVSSRWNPTPEQLRTLEELYRRGTRTPSAEQIQHITGQLRRYGKIEGKNVFYWFQNHKARERQKRRRQMDSDSDNKKQQQQQQRDIDKLEKKDSGANRTGCEFEQTKNNWPPSTNCSTLAEEYVSIQRAAKAAERRTDHGCVQFNDEDLHLRRRSNLLERNDTWRMMHLSPSHHLANTTPTTTTTTTTPSTTTNSTLAAMEPKLIKPTQAQDHLNIFITPYRDHLKYLSTCVSDYAGNEEDYEDEDYDDGDEDDDDDDDDDNGEEICGEYQTLELFPLRSGNFEEDETSSIGDMNVNFAPHQFFEFLPLKN</sequence>
<keyword evidence="2" id="KW-0217">Developmental protein</keyword>
<comment type="caution">
    <text evidence="13">The sequence shown here is derived from an EMBL/GenBank/DDBJ whole genome shotgun (WGS) entry which is preliminary data.</text>
</comment>
<dbReference type="InterPro" id="IPR009057">
    <property type="entry name" value="Homeodomain-like_sf"/>
</dbReference>
<dbReference type="GO" id="GO:0099402">
    <property type="term" value="P:plant organ development"/>
    <property type="evidence" value="ECO:0007669"/>
    <property type="project" value="InterPro"/>
</dbReference>
<organism evidence="13 14">
    <name type="scientific">Dillenia turbinata</name>
    <dbReference type="NCBI Taxonomy" id="194707"/>
    <lineage>
        <taxon>Eukaryota</taxon>
        <taxon>Viridiplantae</taxon>
        <taxon>Streptophyta</taxon>
        <taxon>Embryophyta</taxon>
        <taxon>Tracheophyta</taxon>
        <taxon>Spermatophyta</taxon>
        <taxon>Magnoliopsida</taxon>
        <taxon>eudicotyledons</taxon>
        <taxon>Gunneridae</taxon>
        <taxon>Pentapetalae</taxon>
        <taxon>Dilleniales</taxon>
        <taxon>Dilleniaceae</taxon>
        <taxon>Dillenia</taxon>
    </lineage>
</organism>
<dbReference type="Gene3D" id="1.10.10.60">
    <property type="entry name" value="Homeodomain-like"/>
    <property type="match status" value="1"/>
</dbReference>
<feature type="DNA-binding region" description="Homeobox" evidence="9">
    <location>
        <begin position="100"/>
        <end position="154"/>
    </location>
</feature>
<dbReference type="InterPro" id="IPR001356">
    <property type="entry name" value="HD"/>
</dbReference>
<dbReference type="PANTHER" id="PTHR45940">
    <property type="entry name" value="WUSCHEL-RELATED HOMEOBOX 1-RELATED"/>
    <property type="match status" value="1"/>
</dbReference>
<dbReference type="CDD" id="cd00086">
    <property type="entry name" value="homeodomain"/>
    <property type="match status" value="1"/>
</dbReference>
<dbReference type="InterPro" id="IPR044555">
    <property type="entry name" value="WUSCHEL-like"/>
</dbReference>
<comment type="similarity">
    <text evidence="8">Belongs to the WUS homeobox family.</text>
</comment>
<proteinExistence type="inferred from homology"/>
<reference evidence="13 14" key="1">
    <citation type="submission" date="2023-12" db="EMBL/GenBank/DDBJ databases">
        <title>A high-quality genome assembly for Dillenia turbinata (Dilleniales).</title>
        <authorList>
            <person name="Chanderbali A."/>
        </authorList>
    </citation>
    <scope>NUCLEOTIDE SEQUENCE [LARGE SCALE GENOMIC DNA]</scope>
    <source>
        <strain evidence="13">LSX21</strain>
        <tissue evidence="13">Leaf</tissue>
    </source>
</reference>
<keyword evidence="7 9" id="KW-0539">Nucleus</keyword>
<feature type="region of interest" description="Disordered" evidence="11">
    <location>
        <begin position="150"/>
        <end position="203"/>
    </location>
</feature>
<dbReference type="Pfam" id="PF00046">
    <property type="entry name" value="Homeodomain"/>
    <property type="match status" value="1"/>
</dbReference>
<feature type="region of interest" description="Disordered" evidence="11">
    <location>
        <begin position="327"/>
        <end position="360"/>
    </location>
</feature>
<dbReference type="SMART" id="SM00389">
    <property type="entry name" value="HOX"/>
    <property type="match status" value="1"/>
</dbReference>
<accession>A0AAN8V9R3</accession>
<protein>
    <submittedName>
        <fullName evidence="13">Homeobox domain</fullName>
    </submittedName>
</protein>
<name>A0AAN8V9R3_9MAGN</name>
<evidence type="ECO:0000259" key="12">
    <source>
        <dbReference type="PROSITE" id="PS50071"/>
    </source>
</evidence>
<keyword evidence="4 9" id="KW-0238">DNA-binding</keyword>
<gene>
    <name evidence="13" type="ORF">RJ641_009698</name>
</gene>
<evidence type="ECO:0000256" key="1">
    <source>
        <dbReference type="ARBA" id="ARBA00004123"/>
    </source>
</evidence>
<evidence type="ECO:0000256" key="9">
    <source>
        <dbReference type="PROSITE-ProRule" id="PRU00108"/>
    </source>
</evidence>
<keyword evidence="14" id="KW-1185">Reference proteome</keyword>
<dbReference type="GO" id="GO:0003700">
    <property type="term" value="F:DNA-binding transcription factor activity"/>
    <property type="evidence" value="ECO:0007669"/>
    <property type="project" value="InterPro"/>
</dbReference>
<evidence type="ECO:0000256" key="8">
    <source>
        <dbReference type="ARBA" id="ARBA00024040"/>
    </source>
</evidence>
<feature type="compositionally biased region" description="Low complexity" evidence="11">
    <location>
        <begin position="266"/>
        <end position="283"/>
    </location>
</feature>
<keyword evidence="3" id="KW-0805">Transcription regulation</keyword>
<feature type="compositionally biased region" description="Basic and acidic residues" evidence="11">
    <location>
        <begin position="173"/>
        <end position="184"/>
    </location>
</feature>
<evidence type="ECO:0000256" key="11">
    <source>
        <dbReference type="SAM" id="MobiDB-lite"/>
    </source>
</evidence>
<dbReference type="FunFam" id="1.10.10.60:FF:000146">
    <property type="entry name" value="WUSCHEL-related homeobox 4"/>
    <property type="match status" value="1"/>
</dbReference>
<comment type="subcellular location">
    <subcellularLocation>
        <location evidence="1 9 10">Nucleus</location>
    </subcellularLocation>
</comment>
<feature type="region of interest" description="Disordered" evidence="11">
    <location>
        <begin position="262"/>
        <end position="283"/>
    </location>
</feature>
<dbReference type="SUPFAM" id="SSF46689">
    <property type="entry name" value="Homeodomain-like"/>
    <property type="match status" value="1"/>
</dbReference>
<evidence type="ECO:0000256" key="7">
    <source>
        <dbReference type="ARBA" id="ARBA00023242"/>
    </source>
</evidence>
<dbReference type="AlphaFoldDB" id="A0AAN8V9R3"/>
<dbReference type="PROSITE" id="PS50071">
    <property type="entry name" value="HOMEOBOX_2"/>
    <property type="match status" value="1"/>
</dbReference>
<keyword evidence="6" id="KW-0804">Transcription</keyword>
<evidence type="ECO:0000256" key="3">
    <source>
        <dbReference type="ARBA" id="ARBA00023015"/>
    </source>
</evidence>
<feature type="domain" description="Homeobox" evidence="12">
    <location>
        <begin position="98"/>
        <end position="153"/>
    </location>
</feature>
<dbReference type="GO" id="GO:0005634">
    <property type="term" value="C:nucleus"/>
    <property type="evidence" value="ECO:0007669"/>
    <property type="project" value="UniProtKB-SubCell"/>
</dbReference>
<evidence type="ECO:0000313" key="14">
    <source>
        <dbReference type="Proteomes" id="UP001370490"/>
    </source>
</evidence>
<evidence type="ECO:0000256" key="6">
    <source>
        <dbReference type="ARBA" id="ARBA00023163"/>
    </source>
</evidence>
<dbReference type="EMBL" id="JBAMMX010000016">
    <property type="protein sequence ID" value="KAK6925372.1"/>
    <property type="molecule type" value="Genomic_DNA"/>
</dbReference>
<evidence type="ECO:0000256" key="10">
    <source>
        <dbReference type="RuleBase" id="RU000682"/>
    </source>
</evidence>
<keyword evidence="5 9" id="KW-0371">Homeobox</keyword>
<evidence type="ECO:0000256" key="4">
    <source>
        <dbReference type="ARBA" id="ARBA00023125"/>
    </source>
</evidence>
<evidence type="ECO:0000256" key="2">
    <source>
        <dbReference type="ARBA" id="ARBA00022473"/>
    </source>
</evidence>
<feature type="compositionally biased region" description="Basic and acidic residues" evidence="11">
    <location>
        <begin position="157"/>
        <end position="166"/>
    </location>
</feature>
<dbReference type="Proteomes" id="UP001370490">
    <property type="component" value="Unassembled WGS sequence"/>
</dbReference>
<feature type="compositionally biased region" description="Acidic residues" evidence="11">
    <location>
        <begin position="327"/>
        <end position="356"/>
    </location>
</feature>
<dbReference type="GO" id="GO:0003677">
    <property type="term" value="F:DNA binding"/>
    <property type="evidence" value="ECO:0007669"/>
    <property type="project" value="UniProtKB-UniRule"/>
</dbReference>
<evidence type="ECO:0000313" key="13">
    <source>
        <dbReference type="EMBL" id="KAK6925372.1"/>
    </source>
</evidence>